<dbReference type="AlphaFoldDB" id="A0A3Q8XQD7"/>
<organism evidence="1 2">
    <name type="scientific">Georhizobium profundi</name>
    <dbReference type="NCBI Taxonomy" id="2341112"/>
    <lineage>
        <taxon>Bacteria</taxon>
        <taxon>Pseudomonadati</taxon>
        <taxon>Pseudomonadota</taxon>
        <taxon>Alphaproteobacteria</taxon>
        <taxon>Hyphomicrobiales</taxon>
        <taxon>Rhizobiaceae</taxon>
        <taxon>Georhizobium</taxon>
    </lineage>
</organism>
<dbReference type="KEGG" id="abaw:D5400_17045"/>
<evidence type="ECO:0000313" key="1">
    <source>
        <dbReference type="EMBL" id="AZN72755.1"/>
    </source>
</evidence>
<evidence type="ECO:0000313" key="2">
    <source>
        <dbReference type="Proteomes" id="UP000268192"/>
    </source>
</evidence>
<dbReference type="EMBL" id="CP032509">
    <property type="protein sequence ID" value="AZN72755.1"/>
    <property type="molecule type" value="Genomic_DNA"/>
</dbReference>
<sequence length="124" mass="14657">MQRAPCFPQRRSPLHLAEPFAERQDLDRHLKAPPIRCMRMHRIHLRPAVSRLVLQSFPFCLRSAGIDQLLDEVRRRRHRPRRLDQLDEAHHAPALAERRLCAVRRDWLGIARRQLLPALFAQVS</sequence>
<reference evidence="1 2" key="1">
    <citation type="submission" date="2018-09" db="EMBL/GenBank/DDBJ databases">
        <title>Marinorhizobium profundi gen. nov., sp. nov., isolated from a deep-sea sediment sample from the New Britain Trench and proposal of Marinorhizobiaceae fam. nov. in the order Rhizobiales of the class Alphaproteobacteria.</title>
        <authorList>
            <person name="Cao J."/>
        </authorList>
    </citation>
    <scope>NUCLEOTIDE SEQUENCE [LARGE SCALE GENOMIC DNA]</scope>
    <source>
        <strain evidence="1 2">WS11</strain>
    </source>
</reference>
<name>A0A3Q8XQD7_9HYPH</name>
<keyword evidence="2" id="KW-1185">Reference proteome</keyword>
<proteinExistence type="predicted"/>
<protein>
    <submittedName>
        <fullName evidence="1">Uncharacterized protein</fullName>
    </submittedName>
</protein>
<gene>
    <name evidence="1" type="ORF">D5400_17045</name>
</gene>
<dbReference type="Proteomes" id="UP000268192">
    <property type="component" value="Chromosome"/>
</dbReference>
<accession>A0A3Q8XQD7</accession>